<feature type="transmembrane region" description="Helical" evidence="1">
    <location>
        <begin position="20"/>
        <end position="40"/>
    </location>
</feature>
<dbReference type="EMBL" id="BK014969">
    <property type="protein sequence ID" value="DAD84919.1"/>
    <property type="molecule type" value="Genomic_DNA"/>
</dbReference>
<reference evidence="2" key="1">
    <citation type="journal article" date="2021" name="Proc. Natl. Acad. Sci. U.S.A.">
        <title>A Catalog of Tens of Thousands of Viruses from Human Metagenomes Reveals Hidden Associations with Chronic Diseases.</title>
        <authorList>
            <person name="Tisza M.J."/>
            <person name="Buck C.B."/>
        </authorList>
    </citation>
    <scope>NUCLEOTIDE SEQUENCE</scope>
    <source>
        <strain evidence="2">Ctouo22</strain>
    </source>
</reference>
<organism evidence="2">
    <name type="scientific">Siphoviridae sp. ctouo22</name>
    <dbReference type="NCBI Taxonomy" id="2826463"/>
    <lineage>
        <taxon>Viruses</taxon>
        <taxon>Duplodnaviria</taxon>
        <taxon>Heunggongvirae</taxon>
        <taxon>Uroviricota</taxon>
        <taxon>Caudoviricetes</taxon>
    </lineage>
</organism>
<keyword evidence="1" id="KW-0472">Membrane</keyword>
<sequence length="51" mass="5903">MNNEGHCLWNPEFPILSCCHILTVFCGTFVVTSLLCEFIISRCELYVNTKY</sequence>
<name>A0A8S5MS60_9CAUD</name>
<keyword evidence="1" id="KW-0812">Transmembrane</keyword>
<protein>
    <submittedName>
        <fullName evidence="2">Uncharacterized protein</fullName>
    </submittedName>
</protein>
<keyword evidence="1" id="KW-1133">Transmembrane helix</keyword>
<accession>A0A8S5MS60</accession>
<evidence type="ECO:0000313" key="2">
    <source>
        <dbReference type="EMBL" id="DAD84919.1"/>
    </source>
</evidence>
<proteinExistence type="predicted"/>
<evidence type="ECO:0000256" key="1">
    <source>
        <dbReference type="SAM" id="Phobius"/>
    </source>
</evidence>